<evidence type="ECO:0000313" key="3">
    <source>
        <dbReference type="Proteomes" id="UP000186040"/>
    </source>
</evidence>
<name>A0A1Q9LN80_9PSEU</name>
<dbReference type="PANTHER" id="PTHR30383">
    <property type="entry name" value="THIOESTERASE 1/PROTEASE 1/LYSOPHOSPHOLIPASE L1"/>
    <property type="match status" value="1"/>
</dbReference>
<dbReference type="InterPro" id="IPR036514">
    <property type="entry name" value="SGNH_hydro_sf"/>
</dbReference>
<keyword evidence="2" id="KW-0378">Hydrolase</keyword>
<dbReference type="InterPro" id="IPR013830">
    <property type="entry name" value="SGNH_hydro"/>
</dbReference>
<dbReference type="PANTHER" id="PTHR30383:SF5">
    <property type="entry name" value="SGNH HYDROLASE-TYPE ESTERASE DOMAIN-CONTAINING PROTEIN"/>
    <property type="match status" value="1"/>
</dbReference>
<dbReference type="Proteomes" id="UP000186040">
    <property type="component" value="Unassembled WGS sequence"/>
</dbReference>
<dbReference type="Pfam" id="PF13472">
    <property type="entry name" value="Lipase_GDSL_2"/>
    <property type="match status" value="1"/>
</dbReference>
<gene>
    <name evidence="2" type="ORF">BJP25_14315</name>
</gene>
<feature type="domain" description="SGNH hydrolase-type esterase" evidence="1">
    <location>
        <begin position="8"/>
        <end position="183"/>
    </location>
</feature>
<sequence>MNTLRFHVLGDSLAAGVGCTRADQTLGHRLSDTLRRAGHQVDLSLHAVSGARSTDLAPQVRSATAAGVDLALVVIGANDLISFTPPQAGARLLGEAVRGLTGTGAAVVVATTPDLSIVTAVPEPFRDVVRQVSAAYAQAQADAVDRAGGSVAAVGAELFDSFRANPALFSGDRFHPSPAGYALIADALAPHLLTAATRHAA</sequence>
<organism evidence="2 3">
    <name type="scientific">Actinokineospora bangkokensis</name>
    <dbReference type="NCBI Taxonomy" id="1193682"/>
    <lineage>
        <taxon>Bacteria</taxon>
        <taxon>Bacillati</taxon>
        <taxon>Actinomycetota</taxon>
        <taxon>Actinomycetes</taxon>
        <taxon>Pseudonocardiales</taxon>
        <taxon>Pseudonocardiaceae</taxon>
        <taxon>Actinokineospora</taxon>
    </lineage>
</organism>
<comment type="caution">
    <text evidence="2">The sequence shown here is derived from an EMBL/GenBank/DDBJ whole genome shotgun (WGS) entry which is preliminary data.</text>
</comment>
<proteinExistence type="predicted"/>
<evidence type="ECO:0000313" key="2">
    <source>
        <dbReference type="EMBL" id="OLR93478.1"/>
    </source>
</evidence>
<dbReference type="GO" id="GO:0004622">
    <property type="term" value="F:phosphatidylcholine lysophospholipase activity"/>
    <property type="evidence" value="ECO:0007669"/>
    <property type="project" value="TreeGrafter"/>
</dbReference>
<dbReference type="InterPro" id="IPR051532">
    <property type="entry name" value="Ester_Hydrolysis_Enzymes"/>
</dbReference>
<dbReference type="STRING" id="1193682.BJP25_14315"/>
<keyword evidence="3" id="KW-1185">Reference proteome</keyword>
<accession>A0A1Q9LN80</accession>
<protein>
    <submittedName>
        <fullName evidence="2">SGNH hydrolase</fullName>
    </submittedName>
</protein>
<evidence type="ECO:0000259" key="1">
    <source>
        <dbReference type="Pfam" id="PF13472"/>
    </source>
</evidence>
<reference evidence="2 3" key="1">
    <citation type="submission" date="2016-10" db="EMBL/GenBank/DDBJ databases">
        <title>The Draft Genome Sequence of Actinokineospora bangkokensis 44EHWT reveals the biosynthetic pathway of antifungal compounds Thailandins with unusual extender unit butylmalonyl-CoA.</title>
        <authorList>
            <person name="Greule A."/>
            <person name="Intra B."/>
            <person name="Flemming S."/>
            <person name="Rommel M.G."/>
            <person name="Panbangred W."/>
            <person name="Bechthold A."/>
        </authorList>
    </citation>
    <scope>NUCLEOTIDE SEQUENCE [LARGE SCALE GENOMIC DNA]</scope>
    <source>
        <strain evidence="2 3">44EHW</strain>
    </source>
</reference>
<dbReference type="AlphaFoldDB" id="A0A1Q9LN80"/>
<dbReference type="EMBL" id="MKQR01000009">
    <property type="protein sequence ID" value="OLR93478.1"/>
    <property type="molecule type" value="Genomic_DNA"/>
</dbReference>
<dbReference type="CDD" id="cd01836">
    <property type="entry name" value="FeeA_FeeB_like"/>
    <property type="match status" value="1"/>
</dbReference>
<dbReference type="Gene3D" id="3.40.50.1110">
    <property type="entry name" value="SGNH hydrolase"/>
    <property type="match status" value="1"/>
</dbReference>
<dbReference type="SUPFAM" id="SSF52266">
    <property type="entry name" value="SGNH hydrolase"/>
    <property type="match status" value="1"/>
</dbReference>